<feature type="binding site" evidence="3">
    <location>
        <position position="143"/>
    </location>
    <ligand>
        <name>substrate</name>
    </ligand>
</feature>
<feature type="binding site" evidence="3">
    <location>
        <position position="145"/>
    </location>
    <ligand>
        <name>substrate</name>
    </ligand>
</feature>
<evidence type="ECO:0000256" key="3">
    <source>
        <dbReference type="PIRSR" id="PIRSR605511-2"/>
    </source>
</evidence>
<dbReference type="PANTHER" id="PTHR10907">
    <property type="entry name" value="REGUCALCIN"/>
    <property type="match status" value="1"/>
</dbReference>
<dbReference type="InterPro" id="IPR005511">
    <property type="entry name" value="SMP-30"/>
</dbReference>
<evidence type="ECO:0000313" key="5">
    <source>
        <dbReference type="EMBL" id="PXW53183.1"/>
    </source>
</evidence>
<evidence type="ECO:0000313" key="6">
    <source>
        <dbReference type="Proteomes" id="UP000248021"/>
    </source>
</evidence>
<feature type="binding site" evidence="3">
    <location>
        <position position="60"/>
    </location>
    <ligand>
        <name>a divalent metal cation</name>
        <dbReference type="ChEBI" id="CHEBI:60240"/>
    </ligand>
</feature>
<reference evidence="5 6" key="1">
    <citation type="submission" date="2018-05" db="EMBL/GenBank/DDBJ databases">
        <title>Genomic Encyclopedia of Type Strains, Phase IV (KMG-IV): sequencing the most valuable type-strain genomes for metagenomic binning, comparative biology and taxonomic classification.</title>
        <authorList>
            <person name="Goeker M."/>
        </authorList>
    </citation>
    <scope>NUCLEOTIDE SEQUENCE [LARGE SCALE GENOMIC DNA]</scope>
    <source>
        <strain evidence="5 6">DSM 6462</strain>
    </source>
</reference>
<keyword evidence="3" id="KW-0862">Zinc</keyword>
<dbReference type="PANTHER" id="PTHR10907:SF47">
    <property type="entry name" value="REGUCALCIN"/>
    <property type="match status" value="1"/>
</dbReference>
<comment type="caution">
    <text evidence="5">The sequence shown here is derived from an EMBL/GenBank/DDBJ whole genome shotgun (WGS) entry which is preliminary data.</text>
</comment>
<dbReference type="AlphaFoldDB" id="A0A2V3TXB4"/>
<evidence type="ECO:0000256" key="2">
    <source>
        <dbReference type="PIRSR" id="PIRSR605511-1"/>
    </source>
</evidence>
<comment type="similarity">
    <text evidence="1">Belongs to the SMP-30/CGR1 family.</text>
</comment>
<dbReference type="GO" id="GO:0005509">
    <property type="term" value="F:calcium ion binding"/>
    <property type="evidence" value="ECO:0007669"/>
    <property type="project" value="TreeGrafter"/>
</dbReference>
<organism evidence="5 6">
    <name type="scientific">Chelatococcus asaccharovorans</name>
    <dbReference type="NCBI Taxonomy" id="28210"/>
    <lineage>
        <taxon>Bacteria</taxon>
        <taxon>Pseudomonadati</taxon>
        <taxon>Pseudomonadota</taxon>
        <taxon>Alphaproteobacteria</taxon>
        <taxon>Hyphomicrobiales</taxon>
        <taxon>Chelatococcaceae</taxon>
        <taxon>Chelatococcus</taxon>
    </lineage>
</organism>
<evidence type="ECO:0000259" key="4">
    <source>
        <dbReference type="Pfam" id="PF08450"/>
    </source>
</evidence>
<feature type="binding site" evidence="3">
    <location>
        <position position="191"/>
    </location>
    <ligand>
        <name>a divalent metal cation</name>
        <dbReference type="ChEBI" id="CHEBI:60240"/>
    </ligand>
</feature>
<evidence type="ECO:0000256" key="1">
    <source>
        <dbReference type="ARBA" id="ARBA00008853"/>
    </source>
</evidence>
<dbReference type="Gene3D" id="2.120.10.30">
    <property type="entry name" value="TolB, C-terminal domain"/>
    <property type="match status" value="1"/>
</dbReference>
<feature type="domain" description="SMP-30/Gluconolactonase/LRE-like region" evidence="4">
    <location>
        <begin position="58"/>
        <end position="299"/>
    </location>
</feature>
<name>A0A2V3TXB4_9HYPH</name>
<dbReference type="SUPFAM" id="SSF63829">
    <property type="entry name" value="Calcium-dependent phosphotriesterase"/>
    <property type="match status" value="1"/>
</dbReference>
<dbReference type="InterPro" id="IPR013658">
    <property type="entry name" value="SGL"/>
</dbReference>
<feature type="active site" description="Proton donor/acceptor" evidence="2">
    <location>
        <position position="241"/>
    </location>
</feature>
<keyword evidence="3" id="KW-0479">Metal-binding</keyword>
<dbReference type="GO" id="GO:0019853">
    <property type="term" value="P:L-ascorbic acid biosynthetic process"/>
    <property type="evidence" value="ECO:0007669"/>
    <property type="project" value="TreeGrafter"/>
</dbReference>
<proteinExistence type="inferred from homology"/>
<accession>A0A2V3TXB4</accession>
<dbReference type="Pfam" id="PF08450">
    <property type="entry name" value="SGL"/>
    <property type="match status" value="1"/>
</dbReference>
<dbReference type="EMBL" id="QJJK01000014">
    <property type="protein sequence ID" value="PXW53183.1"/>
    <property type="molecule type" value="Genomic_DNA"/>
</dbReference>
<dbReference type="GO" id="GO:0004341">
    <property type="term" value="F:gluconolactonase activity"/>
    <property type="evidence" value="ECO:0007669"/>
    <property type="project" value="TreeGrafter"/>
</dbReference>
<comment type="cofactor">
    <cofactor evidence="3">
        <name>Zn(2+)</name>
        <dbReference type="ChEBI" id="CHEBI:29105"/>
    </cofactor>
    <text evidence="3">Binds 1 divalent metal cation per subunit.</text>
</comment>
<feature type="binding site" evidence="3">
    <location>
        <position position="241"/>
    </location>
    <ligand>
        <name>a divalent metal cation</name>
        <dbReference type="ChEBI" id="CHEBI:60240"/>
    </ligand>
</feature>
<dbReference type="Proteomes" id="UP000248021">
    <property type="component" value="Unassembled WGS sequence"/>
</dbReference>
<dbReference type="PRINTS" id="PR01790">
    <property type="entry name" value="SMP30FAMILY"/>
</dbReference>
<gene>
    <name evidence="5" type="ORF">C7450_11459</name>
</gene>
<sequence length="334" mass="35878">MWEAMQHGLTLRLIPSLFWADGMGYVGSEGACCGDGLAGKETKDMTEITCIARMAHKVGESAVWDAERGHLLWCDIMEPAIYALDIKSGERQRWGFDDPVGSFGLTVSGKLVVALGYDVHIFDRDTGELSHLARVETNPGTARLNDGKIGPDGAFWVGSMTPPDSPSVAALYRVTADGKVERKIEGLATSNGLAWSPDGRIMYHSDSRAAWVDRWDFDAATGTISNRQRFRTLSDGEGRPDGAATDSAGNYWSCGVSAGCLNCFAPNGGLLARIPVPVPRPTMPCFGGSDLKTLYFTSLSSNLSDEVKARYPLSGSVFSMPVEIAGAPVPRFAD</sequence>
<keyword evidence="6" id="KW-1185">Reference proteome</keyword>
<protein>
    <submittedName>
        <fullName evidence="5">Sugar lactone lactonase YvrE</fullName>
    </submittedName>
</protein>
<dbReference type="InterPro" id="IPR011042">
    <property type="entry name" value="6-blade_b-propeller_TolB-like"/>
</dbReference>